<keyword evidence="8" id="KW-1185">Reference proteome</keyword>
<dbReference type="InterPro" id="IPR013785">
    <property type="entry name" value="Aldolase_TIM"/>
</dbReference>
<dbReference type="SUPFAM" id="SSF51569">
    <property type="entry name" value="Aldolase"/>
    <property type="match status" value="1"/>
</dbReference>
<evidence type="ECO:0000313" key="8">
    <source>
        <dbReference type="Proteomes" id="UP000295632"/>
    </source>
</evidence>
<dbReference type="InterPro" id="IPR002220">
    <property type="entry name" value="DapA-like"/>
</dbReference>
<dbReference type="InterPro" id="IPR020625">
    <property type="entry name" value="Schiff_base-form_aldolases_AS"/>
</dbReference>
<organism evidence="7 8">
    <name type="scientific">Aureibacillus halotolerans</name>
    <dbReference type="NCBI Taxonomy" id="1508390"/>
    <lineage>
        <taxon>Bacteria</taxon>
        <taxon>Bacillati</taxon>
        <taxon>Bacillota</taxon>
        <taxon>Bacilli</taxon>
        <taxon>Bacillales</taxon>
        <taxon>Bacillaceae</taxon>
        <taxon>Aureibacillus</taxon>
    </lineage>
</organism>
<name>A0A4R6U7V3_9BACI</name>
<dbReference type="CDD" id="cd00408">
    <property type="entry name" value="DHDPS-like"/>
    <property type="match status" value="1"/>
</dbReference>
<dbReference type="PRINTS" id="PR00146">
    <property type="entry name" value="DHPICSNTHASE"/>
</dbReference>
<evidence type="ECO:0000256" key="1">
    <source>
        <dbReference type="ARBA" id="ARBA00007592"/>
    </source>
</evidence>
<evidence type="ECO:0000256" key="4">
    <source>
        <dbReference type="PIRNR" id="PIRNR001365"/>
    </source>
</evidence>
<comment type="caution">
    <text evidence="7">The sequence shown here is derived from an EMBL/GenBank/DDBJ whole genome shotgun (WGS) entry which is preliminary data.</text>
</comment>
<reference evidence="7 8" key="1">
    <citation type="submission" date="2019-03" db="EMBL/GenBank/DDBJ databases">
        <title>Genomic Encyclopedia of Type Strains, Phase IV (KMG-IV): sequencing the most valuable type-strain genomes for metagenomic binning, comparative biology and taxonomic classification.</title>
        <authorList>
            <person name="Goeker M."/>
        </authorList>
    </citation>
    <scope>NUCLEOTIDE SEQUENCE [LARGE SCALE GENOMIC DNA]</scope>
    <source>
        <strain evidence="7 8">DSM 28697</strain>
    </source>
</reference>
<dbReference type="EMBL" id="SNYJ01000005">
    <property type="protein sequence ID" value="TDQ40665.1"/>
    <property type="molecule type" value="Genomic_DNA"/>
</dbReference>
<comment type="similarity">
    <text evidence="1 4">Belongs to the DapA family.</text>
</comment>
<dbReference type="GO" id="GO:0044281">
    <property type="term" value="P:small molecule metabolic process"/>
    <property type="evidence" value="ECO:0007669"/>
    <property type="project" value="UniProtKB-ARBA"/>
</dbReference>
<dbReference type="RefSeq" id="WP_133579873.1">
    <property type="nucleotide sequence ID" value="NZ_SNYJ01000005.1"/>
</dbReference>
<keyword evidence="3" id="KW-0704">Schiff base</keyword>
<feature type="active site" description="Schiff-base intermediate with substrate" evidence="5">
    <location>
        <position position="164"/>
    </location>
</feature>
<dbReference type="PIRSF" id="PIRSF001365">
    <property type="entry name" value="DHDPS"/>
    <property type="match status" value="1"/>
</dbReference>
<proteinExistence type="inferred from homology"/>
<sequence length="277" mass="30716">MLKENYHIAVPTSFSQNEELEVDNTINHVQNLYEQGIKSVLVCGTTGEQHSLTVAEKIELIEALDDHDVTKNMEILFGVSAVRQKDAVILAKAIRKSNIAGIMLGFPPYIVPTQDEMITYTTKVIEAGQKPTILYNNPPRTGFDLAEETMITLFNNVDLIIGVKEAGQKSNDSLAHIKKSCPGIFLYAGGEVNLESKLKSGFNRLSSILGNVDPEGIREWFNRLQLGEEDQLKDQKVTHLLQSLFTDCSVIIHIKEALNKQGTQIGICRSPLGIKKP</sequence>
<keyword evidence="2 4" id="KW-0456">Lyase</keyword>
<evidence type="ECO:0000313" key="7">
    <source>
        <dbReference type="EMBL" id="TDQ40665.1"/>
    </source>
</evidence>
<protein>
    <submittedName>
        <fullName evidence="7">4-hydroxy-tetrahydrodipicolinate synthase</fullName>
    </submittedName>
</protein>
<dbReference type="PROSITE" id="PS00666">
    <property type="entry name" value="DHDPS_2"/>
    <property type="match status" value="1"/>
</dbReference>
<gene>
    <name evidence="7" type="ORF">EV213_1056</name>
</gene>
<dbReference type="Gene3D" id="3.20.20.70">
    <property type="entry name" value="Aldolase class I"/>
    <property type="match status" value="1"/>
</dbReference>
<feature type="active site" description="Proton donor/acceptor" evidence="5">
    <location>
        <position position="135"/>
    </location>
</feature>
<dbReference type="AlphaFoldDB" id="A0A4R6U7V3"/>
<dbReference type="PANTHER" id="PTHR12128">
    <property type="entry name" value="DIHYDRODIPICOLINATE SYNTHASE"/>
    <property type="match status" value="1"/>
</dbReference>
<dbReference type="Pfam" id="PF00701">
    <property type="entry name" value="DHDPS"/>
    <property type="match status" value="1"/>
</dbReference>
<dbReference type="PANTHER" id="PTHR12128:SF66">
    <property type="entry name" value="4-HYDROXY-2-OXOGLUTARATE ALDOLASE, MITOCHONDRIAL"/>
    <property type="match status" value="1"/>
</dbReference>
<accession>A0A4R6U7V3</accession>
<dbReference type="SMART" id="SM01130">
    <property type="entry name" value="DHDPS"/>
    <property type="match status" value="1"/>
</dbReference>
<dbReference type="OrthoDB" id="9771791at2"/>
<dbReference type="GO" id="GO:0008840">
    <property type="term" value="F:4-hydroxy-tetrahydrodipicolinate synthase activity"/>
    <property type="evidence" value="ECO:0007669"/>
    <property type="project" value="TreeGrafter"/>
</dbReference>
<evidence type="ECO:0000256" key="2">
    <source>
        <dbReference type="ARBA" id="ARBA00023239"/>
    </source>
</evidence>
<feature type="binding site" evidence="6">
    <location>
        <position position="46"/>
    </location>
    <ligand>
        <name>pyruvate</name>
        <dbReference type="ChEBI" id="CHEBI:15361"/>
    </ligand>
</feature>
<evidence type="ECO:0000256" key="5">
    <source>
        <dbReference type="PIRSR" id="PIRSR001365-1"/>
    </source>
</evidence>
<dbReference type="Proteomes" id="UP000295632">
    <property type="component" value="Unassembled WGS sequence"/>
</dbReference>
<evidence type="ECO:0000256" key="3">
    <source>
        <dbReference type="ARBA" id="ARBA00023270"/>
    </source>
</evidence>
<evidence type="ECO:0000256" key="6">
    <source>
        <dbReference type="PIRSR" id="PIRSR001365-2"/>
    </source>
</evidence>